<comment type="caution">
    <text evidence="1">The sequence shown here is derived from an EMBL/GenBank/DDBJ whole genome shotgun (WGS) entry which is preliminary data.</text>
</comment>
<name>A0ABN8KGJ8_9HYPH</name>
<protein>
    <submittedName>
        <fullName evidence="1">Uncharacterized protein</fullName>
    </submittedName>
</protein>
<accession>A0ABN8KGJ8</accession>
<proteinExistence type="predicted"/>
<sequence length="35" mass="4118">MLISHCYRPFGHPKGGAISNYCNSYFFIFADKRLY</sequence>
<dbReference type="Proteomes" id="UP001153050">
    <property type="component" value="Unassembled WGS sequence"/>
</dbReference>
<organism evidence="1 2">
    <name type="scientific">Mesorhizobium escarrei</name>
    <dbReference type="NCBI Taxonomy" id="666018"/>
    <lineage>
        <taxon>Bacteria</taxon>
        <taxon>Pseudomonadati</taxon>
        <taxon>Pseudomonadota</taxon>
        <taxon>Alphaproteobacteria</taxon>
        <taxon>Hyphomicrobiales</taxon>
        <taxon>Phyllobacteriaceae</taxon>
        <taxon>Mesorhizobium</taxon>
    </lineage>
</organism>
<keyword evidence="2" id="KW-1185">Reference proteome</keyword>
<gene>
    <name evidence="1" type="ORF">MES5069_740046</name>
</gene>
<evidence type="ECO:0000313" key="1">
    <source>
        <dbReference type="EMBL" id="CAH2408893.1"/>
    </source>
</evidence>
<reference evidence="1 2" key="1">
    <citation type="submission" date="2022-03" db="EMBL/GenBank/DDBJ databases">
        <authorList>
            <person name="Brunel B."/>
        </authorList>
    </citation>
    <scope>NUCLEOTIDE SEQUENCE [LARGE SCALE GENOMIC DNA]</scope>
    <source>
        <strain evidence="1">STM5069sample</strain>
    </source>
</reference>
<dbReference type="EMBL" id="CAKXZT010000173">
    <property type="protein sequence ID" value="CAH2408893.1"/>
    <property type="molecule type" value="Genomic_DNA"/>
</dbReference>
<evidence type="ECO:0000313" key="2">
    <source>
        <dbReference type="Proteomes" id="UP001153050"/>
    </source>
</evidence>